<dbReference type="PANTHER" id="PTHR30590">
    <property type="entry name" value="INNER MEMBRANE PROTEIN"/>
    <property type="match status" value="1"/>
</dbReference>
<keyword evidence="1" id="KW-0812">Transmembrane</keyword>
<dbReference type="Proteomes" id="UP001500804">
    <property type="component" value="Unassembled WGS sequence"/>
</dbReference>
<feature type="transmembrane region" description="Helical" evidence="1">
    <location>
        <begin position="153"/>
        <end position="170"/>
    </location>
</feature>
<feature type="transmembrane region" description="Helical" evidence="1">
    <location>
        <begin position="279"/>
        <end position="302"/>
    </location>
</feature>
<dbReference type="InterPro" id="IPR007349">
    <property type="entry name" value="DUF418"/>
</dbReference>
<evidence type="ECO:0000259" key="2">
    <source>
        <dbReference type="Pfam" id="PF04235"/>
    </source>
</evidence>
<dbReference type="PANTHER" id="PTHR30590:SF2">
    <property type="entry name" value="INNER MEMBRANE PROTEIN"/>
    <property type="match status" value="1"/>
</dbReference>
<feature type="transmembrane region" description="Helical" evidence="1">
    <location>
        <begin position="244"/>
        <end position="267"/>
    </location>
</feature>
<feature type="transmembrane region" description="Helical" evidence="1">
    <location>
        <begin position="203"/>
        <end position="224"/>
    </location>
</feature>
<evidence type="ECO:0000313" key="3">
    <source>
        <dbReference type="EMBL" id="GAA5138379.1"/>
    </source>
</evidence>
<dbReference type="EMBL" id="BAABJO010000040">
    <property type="protein sequence ID" value="GAA5138379.1"/>
    <property type="molecule type" value="Genomic_DNA"/>
</dbReference>
<evidence type="ECO:0000313" key="4">
    <source>
        <dbReference type="Proteomes" id="UP001500804"/>
    </source>
</evidence>
<reference evidence="4" key="1">
    <citation type="journal article" date="2019" name="Int. J. Syst. Evol. Microbiol.">
        <title>The Global Catalogue of Microorganisms (GCM) 10K type strain sequencing project: providing services to taxonomists for standard genome sequencing and annotation.</title>
        <authorList>
            <consortium name="The Broad Institute Genomics Platform"/>
            <consortium name="The Broad Institute Genome Sequencing Center for Infectious Disease"/>
            <person name="Wu L."/>
            <person name="Ma J."/>
        </authorList>
    </citation>
    <scope>NUCLEOTIDE SEQUENCE [LARGE SCALE GENOMIC DNA]</scope>
    <source>
        <strain evidence="4">JCM 18302</strain>
    </source>
</reference>
<proteinExistence type="predicted"/>
<organism evidence="3 4">
    <name type="scientific">Pseudonocardia adelaidensis</name>
    <dbReference type="NCBI Taxonomy" id="648754"/>
    <lineage>
        <taxon>Bacteria</taxon>
        <taxon>Bacillati</taxon>
        <taxon>Actinomycetota</taxon>
        <taxon>Actinomycetes</taxon>
        <taxon>Pseudonocardiales</taxon>
        <taxon>Pseudonocardiaceae</taxon>
        <taxon>Pseudonocardia</taxon>
    </lineage>
</organism>
<comment type="caution">
    <text evidence="3">The sequence shown here is derived from an EMBL/GenBank/DDBJ whole genome shotgun (WGS) entry which is preliminary data.</text>
</comment>
<keyword evidence="4" id="KW-1185">Reference proteome</keyword>
<protein>
    <submittedName>
        <fullName evidence="3">DUF418 domain-containing protein</fullName>
    </submittedName>
</protein>
<dbReference type="Pfam" id="PF04235">
    <property type="entry name" value="DUF418"/>
    <property type="match status" value="1"/>
</dbReference>
<sequence>MTASPPVDPGAVPTAARSLAPDIARGFMLLLIALANVHLWAYGHPLGPRGYPRDLTVADQVVTLLQMLLVDGRAYPLFGFLFGYGIGQLARRRADVGMRVDAVTRLVRRRGWWMVLIGFVHGLLLWSGDIVGAYGLIAVALAVVLVRGSDRALLGTAAVGILLAGLFYSGSGLTPPGPPAEALLPSTTVADPLAAAAARFPEWLGIGVVLQAFSVFAAVAVGAWAARRGLLDDPGRHRRLLVRVAIPGIAIAVAGGMPFALMAAQIWTEPSTGALVLGGFLHGMAGYAGGLGYAALFGLLAIRPARGTGPVTSALQACGQRSLSSYLAQSVAFAALLPAWTFGLGAGAHVWQTALYAVGTWLVVLLVAAWSARTGYRGPAELLLRRLTYGPRRTSQPAASSG</sequence>
<accession>A0ABP9P3W9</accession>
<name>A0ABP9P3W9_9PSEU</name>
<feature type="domain" description="DUF418" evidence="2">
    <location>
        <begin position="225"/>
        <end position="390"/>
    </location>
</feature>
<dbReference type="InterPro" id="IPR052529">
    <property type="entry name" value="Bact_Transport_Assoc"/>
</dbReference>
<evidence type="ECO:0000256" key="1">
    <source>
        <dbReference type="SAM" id="Phobius"/>
    </source>
</evidence>
<dbReference type="RefSeq" id="WP_345611583.1">
    <property type="nucleotide sequence ID" value="NZ_BAABJO010000040.1"/>
</dbReference>
<feature type="transmembrane region" description="Helical" evidence="1">
    <location>
        <begin position="354"/>
        <end position="376"/>
    </location>
</feature>
<feature type="transmembrane region" description="Helical" evidence="1">
    <location>
        <begin position="63"/>
        <end position="86"/>
    </location>
</feature>
<feature type="transmembrane region" description="Helical" evidence="1">
    <location>
        <begin position="323"/>
        <end position="342"/>
    </location>
</feature>
<keyword evidence="1" id="KW-0472">Membrane</keyword>
<feature type="transmembrane region" description="Helical" evidence="1">
    <location>
        <begin position="130"/>
        <end position="146"/>
    </location>
</feature>
<gene>
    <name evidence="3" type="ORF">GCM10023320_72670</name>
</gene>
<feature type="transmembrane region" description="Helical" evidence="1">
    <location>
        <begin position="107"/>
        <end position="124"/>
    </location>
</feature>
<feature type="transmembrane region" description="Helical" evidence="1">
    <location>
        <begin position="26"/>
        <end position="43"/>
    </location>
</feature>
<keyword evidence="1" id="KW-1133">Transmembrane helix</keyword>